<keyword evidence="1" id="KW-0472">Membrane</keyword>
<dbReference type="Pfam" id="PF12732">
    <property type="entry name" value="YtxH"/>
    <property type="match status" value="1"/>
</dbReference>
<accession>A0A1M6C2T6</accession>
<evidence type="ECO:0000313" key="3">
    <source>
        <dbReference type="Proteomes" id="UP000184225"/>
    </source>
</evidence>
<reference evidence="2 3" key="1">
    <citation type="submission" date="2016-11" db="EMBL/GenBank/DDBJ databases">
        <authorList>
            <person name="Jaros S."/>
            <person name="Januszkiewicz K."/>
            <person name="Wedrychowicz H."/>
        </authorList>
    </citation>
    <scope>NUCLEOTIDE SEQUENCE [LARGE SCALE GENOMIC DNA]</scope>
    <source>
        <strain evidence="2 3">DSM 21425</strain>
    </source>
</reference>
<dbReference type="OrthoDB" id="676025at2"/>
<dbReference type="STRING" id="579105.SAMN04488096_102337"/>
<dbReference type="RefSeq" id="WP_073148648.1">
    <property type="nucleotide sequence ID" value="NZ_FQYY01000002.1"/>
</dbReference>
<dbReference type="Proteomes" id="UP000184225">
    <property type="component" value="Unassembled WGS sequence"/>
</dbReference>
<dbReference type="EMBL" id="FQYY01000002">
    <property type="protein sequence ID" value="SHI55326.1"/>
    <property type="molecule type" value="Genomic_DNA"/>
</dbReference>
<proteinExistence type="predicted"/>
<evidence type="ECO:0000256" key="1">
    <source>
        <dbReference type="SAM" id="Phobius"/>
    </source>
</evidence>
<keyword evidence="1" id="KW-1133">Transmembrane helix</keyword>
<dbReference type="AlphaFoldDB" id="A0A1M6C2T6"/>
<keyword evidence="3" id="KW-1185">Reference proteome</keyword>
<feature type="transmembrane region" description="Helical" evidence="1">
    <location>
        <begin position="6"/>
        <end position="25"/>
    </location>
</feature>
<organism evidence="2 3">
    <name type="scientific">Mesonia phycicola</name>
    <dbReference type="NCBI Taxonomy" id="579105"/>
    <lineage>
        <taxon>Bacteria</taxon>
        <taxon>Pseudomonadati</taxon>
        <taxon>Bacteroidota</taxon>
        <taxon>Flavobacteriia</taxon>
        <taxon>Flavobacteriales</taxon>
        <taxon>Flavobacteriaceae</taxon>
        <taxon>Mesonia</taxon>
    </lineage>
</organism>
<keyword evidence="1" id="KW-0812">Transmembrane</keyword>
<gene>
    <name evidence="2" type="ORF">SAMN04488096_102337</name>
</gene>
<sequence length="94" mass="9833">MNTGKMLIGIASGILAGAAAGILLAPKKGTETRKDISEKSSNYVKGAKGKLDGVKNSLEHKLEALKAKKNAIIADSKGEEIGYKAKEELHNLAS</sequence>
<name>A0A1M6C2T6_9FLAO</name>
<protein>
    <submittedName>
        <fullName evidence="2">YtxH-like protein</fullName>
    </submittedName>
</protein>
<evidence type="ECO:0000313" key="2">
    <source>
        <dbReference type="EMBL" id="SHI55326.1"/>
    </source>
</evidence>
<dbReference type="InterPro" id="IPR024623">
    <property type="entry name" value="YtxH"/>
</dbReference>